<proteinExistence type="inferred from homology"/>
<protein>
    <recommendedName>
        <fullName evidence="2">UPF0173 metal-dependent hydrolase SAMN04487892_0018</fullName>
    </recommendedName>
</protein>
<evidence type="ECO:0000313" key="5">
    <source>
        <dbReference type="Proteomes" id="UP000199592"/>
    </source>
</evidence>
<dbReference type="PANTHER" id="PTHR43546:SF3">
    <property type="entry name" value="UPF0173 METAL-DEPENDENT HYDROLASE MJ1163"/>
    <property type="match status" value="1"/>
</dbReference>
<comment type="similarity">
    <text evidence="2">Belongs to the UPF0173 family.</text>
</comment>
<dbReference type="OrthoDB" id="9789133at2"/>
<dbReference type="AlphaFoldDB" id="A0A1H2Q209"/>
<name>A0A1H2Q209_9FLAO</name>
<dbReference type="HAMAP" id="MF_00457">
    <property type="entry name" value="UPF0173"/>
    <property type="match status" value="1"/>
</dbReference>
<reference evidence="5" key="1">
    <citation type="submission" date="2016-10" db="EMBL/GenBank/DDBJ databases">
        <authorList>
            <person name="Varghese N."/>
            <person name="Submissions S."/>
        </authorList>
    </citation>
    <scope>NUCLEOTIDE SEQUENCE [LARGE SCALE GENOMIC DNA]</scope>
    <source>
        <strain evidence="5">DSM 25030</strain>
    </source>
</reference>
<dbReference type="InterPro" id="IPR022877">
    <property type="entry name" value="UPF0173"/>
</dbReference>
<dbReference type="Pfam" id="PF13483">
    <property type="entry name" value="Lactamase_B_3"/>
    <property type="match status" value="1"/>
</dbReference>
<keyword evidence="1 2" id="KW-0378">Hydrolase</keyword>
<evidence type="ECO:0000259" key="3">
    <source>
        <dbReference type="SMART" id="SM00849"/>
    </source>
</evidence>
<organism evidence="4 5">
    <name type="scientific">Flagellimonas zhangzhouensis</name>
    <dbReference type="NCBI Taxonomy" id="1073328"/>
    <lineage>
        <taxon>Bacteria</taxon>
        <taxon>Pseudomonadati</taxon>
        <taxon>Bacteroidota</taxon>
        <taxon>Flavobacteriia</taxon>
        <taxon>Flavobacteriales</taxon>
        <taxon>Flavobacteriaceae</taxon>
        <taxon>Flagellimonas</taxon>
    </lineage>
</organism>
<dbReference type="GO" id="GO:0016787">
    <property type="term" value="F:hydrolase activity"/>
    <property type="evidence" value="ECO:0007669"/>
    <property type="project" value="UniProtKB-UniRule"/>
</dbReference>
<evidence type="ECO:0000256" key="1">
    <source>
        <dbReference type="ARBA" id="ARBA00022801"/>
    </source>
</evidence>
<keyword evidence="5" id="KW-1185">Reference proteome</keyword>
<feature type="domain" description="Metallo-beta-lactamase" evidence="3">
    <location>
        <begin position="7"/>
        <end position="191"/>
    </location>
</feature>
<dbReference type="EMBL" id="FNMY01000001">
    <property type="protein sequence ID" value="SDW01133.1"/>
    <property type="molecule type" value="Genomic_DNA"/>
</dbReference>
<gene>
    <name evidence="4" type="ORF">SAMN04487892_0018</name>
</gene>
<evidence type="ECO:0000256" key="2">
    <source>
        <dbReference type="HAMAP-Rule" id="MF_00457"/>
    </source>
</evidence>
<dbReference type="InterPro" id="IPR050114">
    <property type="entry name" value="UPF0173_UPF0282_UlaG_hydrolase"/>
</dbReference>
<dbReference type="InterPro" id="IPR036866">
    <property type="entry name" value="RibonucZ/Hydroxyglut_hydro"/>
</dbReference>
<dbReference type="Proteomes" id="UP000199592">
    <property type="component" value="Unassembled WGS sequence"/>
</dbReference>
<dbReference type="RefSeq" id="WP_090293698.1">
    <property type="nucleotide sequence ID" value="NZ_FNKI01000002.1"/>
</dbReference>
<dbReference type="InterPro" id="IPR001279">
    <property type="entry name" value="Metallo-B-lactamas"/>
</dbReference>
<dbReference type="SMART" id="SM00849">
    <property type="entry name" value="Lactamase_B"/>
    <property type="match status" value="1"/>
</dbReference>
<evidence type="ECO:0000313" key="4">
    <source>
        <dbReference type="EMBL" id="SDW01133.1"/>
    </source>
</evidence>
<dbReference type="SUPFAM" id="SSF56281">
    <property type="entry name" value="Metallo-hydrolase/oxidoreductase"/>
    <property type="match status" value="1"/>
</dbReference>
<accession>A0A1H2Q209</accession>
<dbReference type="Gene3D" id="3.60.15.10">
    <property type="entry name" value="Ribonuclease Z/Hydroxyacylglutathione hydrolase-like"/>
    <property type="match status" value="1"/>
</dbReference>
<dbReference type="PANTHER" id="PTHR43546">
    <property type="entry name" value="UPF0173 METAL-DEPENDENT HYDROLASE MJ1163-RELATED"/>
    <property type="match status" value="1"/>
</dbReference>
<dbReference type="NCBIfam" id="NF001911">
    <property type="entry name" value="PRK00685.1"/>
    <property type="match status" value="1"/>
</dbReference>
<sequence>MKITFLGHATLLLEMNGKTILFDPFISGNELASNIDINSLKVDYIFVTHGHQDHVLDVEAIAKNNPEALLVSNFEVVSWFGEKGVQGHPMNHGGKLTFDFGTAKYVNAVHSSALPDGSNGGNPGGFVIYDDSKCIYIAGDTALTKDMELIPMSCPKLDIAVLPIGDNFTMGYEDATIASDFIACDKIIGCHYDTFPPIILNKEKAVGYFEQKGKQLLLPDIGESITV</sequence>